<dbReference type="InterPro" id="IPR032630">
    <property type="entry name" value="P_typ_ATPase_c"/>
</dbReference>
<keyword evidence="9 14" id="KW-0460">Magnesium</keyword>
<evidence type="ECO:0000256" key="11">
    <source>
        <dbReference type="ARBA" id="ARBA00022989"/>
    </source>
</evidence>
<evidence type="ECO:0000256" key="12">
    <source>
        <dbReference type="ARBA" id="ARBA00023136"/>
    </source>
</evidence>
<dbReference type="SUPFAM" id="SSF81653">
    <property type="entry name" value="Calcium ATPase, transduction domain A"/>
    <property type="match status" value="1"/>
</dbReference>
<dbReference type="SFLD" id="SFLDF00027">
    <property type="entry name" value="p-type_atpase"/>
    <property type="match status" value="1"/>
</dbReference>
<dbReference type="InterPro" id="IPR023214">
    <property type="entry name" value="HAD_sf"/>
</dbReference>
<keyword evidence="6" id="KW-0479">Metal-binding</keyword>
<evidence type="ECO:0000313" key="19">
    <source>
        <dbReference type="Proteomes" id="UP001652627"/>
    </source>
</evidence>
<evidence type="ECO:0000256" key="2">
    <source>
        <dbReference type="ARBA" id="ARBA00004141"/>
    </source>
</evidence>
<feature type="transmembrane region" description="Helical" evidence="14">
    <location>
        <begin position="290"/>
        <end position="313"/>
    </location>
</feature>
<evidence type="ECO:0000256" key="13">
    <source>
        <dbReference type="ARBA" id="ARBA00034036"/>
    </source>
</evidence>
<dbReference type="Gene3D" id="3.40.1110.10">
    <property type="entry name" value="Calcium-transporting ATPase, cytoplasmic domain N"/>
    <property type="match status" value="1"/>
</dbReference>
<keyword evidence="19" id="KW-1185">Reference proteome</keyword>
<evidence type="ECO:0000256" key="15">
    <source>
        <dbReference type="SAM" id="Coils"/>
    </source>
</evidence>
<comment type="catalytic activity">
    <reaction evidence="13 14">
        <text>ATP + H2O + phospholipidSide 1 = ADP + phosphate + phospholipidSide 2.</text>
        <dbReference type="EC" id="7.6.2.1"/>
    </reaction>
</comment>
<evidence type="ECO:0000256" key="9">
    <source>
        <dbReference type="ARBA" id="ARBA00022842"/>
    </source>
</evidence>
<dbReference type="EC" id="7.6.2.1" evidence="14"/>
<dbReference type="InterPro" id="IPR001757">
    <property type="entry name" value="P_typ_ATPase"/>
</dbReference>
<dbReference type="GeneID" id="106484778"/>
<name>A0ABM4F5H1_9AVES</name>
<dbReference type="CDD" id="cd02073">
    <property type="entry name" value="P-type_ATPase_APLT_Dnf-like"/>
    <property type="match status" value="1"/>
</dbReference>
<dbReference type="Gene3D" id="2.70.150.10">
    <property type="entry name" value="Calcium-transporting ATPase, cytoplasmic transduction domain A"/>
    <property type="match status" value="1"/>
</dbReference>
<keyword evidence="7 14" id="KW-0547">Nucleotide-binding</keyword>
<accession>A0ABM4F5H1</accession>
<protein>
    <recommendedName>
        <fullName evidence="14">Phospholipid-transporting ATPase</fullName>
        <ecNumber evidence="14">7.6.2.1</ecNumber>
    </recommendedName>
</protein>
<gene>
    <name evidence="20" type="primary">ATP11C</name>
</gene>
<dbReference type="Proteomes" id="UP001652627">
    <property type="component" value="Chromosome 13"/>
</dbReference>
<feature type="coiled-coil region" evidence="15">
    <location>
        <begin position="603"/>
        <end position="630"/>
    </location>
</feature>
<dbReference type="InterPro" id="IPR006539">
    <property type="entry name" value="P-type_ATPase_IV"/>
</dbReference>
<dbReference type="RefSeq" id="XP_067160197.1">
    <property type="nucleotide sequence ID" value="XM_067304096.1"/>
</dbReference>
<dbReference type="Pfam" id="PF16209">
    <property type="entry name" value="PhoLip_ATPase_N"/>
    <property type="match status" value="1"/>
</dbReference>
<evidence type="ECO:0000256" key="4">
    <source>
        <dbReference type="ARBA" id="ARBA00008109"/>
    </source>
</evidence>
<evidence type="ECO:0000256" key="14">
    <source>
        <dbReference type="RuleBase" id="RU362033"/>
    </source>
</evidence>
<dbReference type="InterPro" id="IPR032631">
    <property type="entry name" value="P-type_ATPase_N"/>
</dbReference>
<feature type="domain" description="P-type ATPase N-terminal" evidence="17">
    <location>
        <begin position="37"/>
        <end position="91"/>
    </location>
</feature>
<feature type="domain" description="P-type ATPase C-terminal" evidence="18">
    <location>
        <begin position="845"/>
        <end position="944"/>
    </location>
</feature>
<dbReference type="InterPro" id="IPR023299">
    <property type="entry name" value="ATPase_P-typ_cyto_dom_N"/>
</dbReference>
<comment type="subcellular location">
    <subcellularLocation>
        <location evidence="3">Endomembrane system</location>
    </subcellularLocation>
    <subcellularLocation>
        <location evidence="2 14">Membrane</location>
        <topology evidence="2 14">Multi-pass membrane protein</topology>
    </subcellularLocation>
</comment>
<feature type="transmembrane region" description="Helical" evidence="14">
    <location>
        <begin position="64"/>
        <end position="82"/>
    </location>
</feature>
<keyword evidence="11 14" id="KW-1133">Transmembrane helix</keyword>
<dbReference type="Pfam" id="PF16212">
    <property type="entry name" value="PhoLip_ATPase_C"/>
    <property type="match status" value="1"/>
</dbReference>
<feature type="transmembrane region" description="Helical" evidence="14">
    <location>
        <begin position="344"/>
        <end position="363"/>
    </location>
</feature>
<evidence type="ECO:0000256" key="8">
    <source>
        <dbReference type="ARBA" id="ARBA00022840"/>
    </source>
</evidence>
<dbReference type="SUPFAM" id="SSF81660">
    <property type="entry name" value="Metal cation-transporting ATPase, ATP-binding domain N"/>
    <property type="match status" value="1"/>
</dbReference>
<comment type="similarity">
    <text evidence="4 14">Belongs to the cation transport ATPase (P-type) (TC 3.A.3) family. Type IV subfamily.</text>
</comment>
<dbReference type="InterPro" id="IPR036412">
    <property type="entry name" value="HAD-like_sf"/>
</dbReference>
<dbReference type="SFLD" id="SFLDS00003">
    <property type="entry name" value="Haloacid_Dehalogenase"/>
    <property type="match status" value="1"/>
</dbReference>
<dbReference type="PANTHER" id="PTHR24092:SF38">
    <property type="entry name" value="PHOSPHOLIPID-TRANSPORTING ATPASE IG"/>
    <property type="match status" value="1"/>
</dbReference>
<dbReference type="InterPro" id="IPR008250">
    <property type="entry name" value="ATPase_P-typ_transduc_dom_A_sf"/>
</dbReference>
<evidence type="ECO:0000259" key="17">
    <source>
        <dbReference type="Pfam" id="PF16209"/>
    </source>
</evidence>
<organism evidence="19 20">
    <name type="scientific">Apteryx mantelli</name>
    <name type="common">North Island brown kiwi</name>
    <dbReference type="NCBI Taxonomy" id="2696672"/>
    <lineage>
        <taxon>Eukaryota</taxon>
        <taxon>Metazoa</taxon>
        <taxon>Chordata</taxon>
        <taxon>Craniata</taxon>
        <taxon>Vertebrata</taxon>
        <taxon>Euteleostomi</taxon>
        <taxon>Archelosauria</taxon>
        <taxon>Archosauria</taxon>
        <taxon>Dinosauria</taxon>
        <taxon>Saurischia</taxon>
        <taxon>Theropoda</taxon>
        <taxon>Coelurosauria</taxon>
        <taxon>Aves</taxon>
        <taxon>Palaeognathae</taxon>
        <taxon>Apterygiformes</taxon>
        <taxon>Apterygidae</taxon>
        <taxon>Apteryx</taxon>
    </lineage>
</organism>
<comment type="caution">
    <text evidence="14">Lacks conserved residue(s) required for the propagation of feature annotation.</text>
</comment>
<keyword evidence="10 14" id="KW-1278">Translocase</keyword>
<comment type="cofactor">
    <cofactor evidence="1">
        <name>Mg(2+)</name>
        <dbReference type="ChEBI" id="CHEBI:18420"/>
    </cofactor>
</comment>
<evidence type="ECO:0000256" key="3">
    <source>
        <dbReference type="ARBA" id="ARBA00004308"/>
    </source>
</evidence>
<dbReference type="SFLD" id="SFLDG00002">
    <property type="entry name" value="C1.7:_P-type_atpase_like"/>
    <property type="match status" value="1"/>
</dbReference>
<evidence type="ECO:0000256" key="10">
    <source>
        <dbReference type="ARBA" id="ARBA00022967"/>
    </source>
</evidence>
<dbReference type="NCBIfam" id="TIGR01494">
    <property type="entry name" value="ATPase_P-type"/>
    <property type="match status" value="3"/>
</dbReference>
<keyword evidence="15" id="KW-0175">Coiled coil</keyword>
<evidence type="ECO:0000259" key="18">
    <source>
        <dbReference type="Pfam" id="PF16212"/>
    </source>
</evidence>
<dbReference type="SUPFAM" id="SSF81665">
    <property type="entry name" value="Calcium ATPase, transmembrane domain M"/>
    <property type="match status" value="1"/>
</dbReference>
<keyword evidence="8 14" id="KW-0067">ATP-binding</keyword>
<evidence type="ECO:0000313" key="20">
    <source>
        <dbReference type="RefSeq" id="XP_067160197.1"/>
    </source>
</evidence>
<dbReference type="Gene3D" id="3.40.50.1000">
    <property type="entry name" value="HAD superfamily/HAD-like"/>
    <property type="match status" value="1"/>
</dbReference>
<dbReference type="PROSITE" id="PS00154">
    <property type="entry name" value="ATPASE_E1_E2"/>
    <property type="match status" value="1"/>
</dbReference>
<evidence type="ECO:0000256" key="6">
    <source>
        <dbReference type="ARBA" id="ARBA00022723"/>
    </source>
</evidence>
<dbReference type="InterPro" id="IPR018303">
    <property type="entry name" value="ATPase_P-typ_P_site"/>
</dbReference>
<dbReference type="InterPro" id="IPR023298">
    <property type="entry name" value="ATPase_P-typ_TM_dom_sf"/>
</dbReference>
<dbReference type="InterPro" id="IPR059000">
    <property type="entry name" value="ATPase_P-type_domA"/>
</dbReference>
<dbReference type="PANTHER" id="PTHR24092">
    <property type="entry name" value="PROBABLE PHOSPHOLIPID-TRANSPORTING ATPASE"/>
    <property type="match status" value="1"/>
</dbReference>
<sequence>MLRRSLSRLCAGEEKRVGTRTVVVGHRPVSETDAYVAQKFCDNRIVSSKYTIWNFLPKNLFEQFRRIANFYFLIIFLVQVIVDTPTSPVTSGLPLFFVITVTAIKQGYEDWLRHRADNEVNKSNVFIVENAKQVQKESEKIKVGDIVEVKADETFPCDLIFLASSSVDGTCYVTTASLDGESNFKTHYAVRDTTVLCTDEAIDSLTATIECEQPQPDLYKFVGRIIIYRSNQEPVARSLGPENLLLKGATLKNTKKIYGVAVYTGMETKMALNYQGKSQKRSAVEKSINAFLIVYLCILLSKATVCTTLKYVWQSNPFNDEPWYNEKTKKERETFKVLRMFTDFLSFMVLFNFIIPVSMYVTVEMQKFLGSFFISWDKEMYDEEIKEGALVNTSDLNEELGQVEYVFTDKTGTLTENSMEFIECCIDGHKYKDCMAEADGFSQTDGPLKYYGKAEKCREELFLRALCLCHTVQIKEGDQVDGLIGHPEHKCTYISSSPDEIALVKGAKKYGFTFLGLENDFMKIQNQKNETEMYQLLHVLNFDPVRRRMSVIVRTTAGKLLLFCKGADSSIFPRVQQEEIQQTKVHVDRNAMDGYRTLCVAFKELTQKEYDKIDRQLNEAKMALQDREEKMAKVFEDTEADMHLIGATAVEDRLQEQSAETIEALHAAGMKVWVLTGDKMETAKSTCYACRLFQTSTELLELTARTVGESERKEDRLHELLMEYHKKLIQDFPKNRGGLKRSWTLSQEYGLIIDGSTLSLILNPSQDSSSSNYKNIFLQICLKCAAVLCCRMAPLQKAQIVRMVKNTKGSPITLSVGDGANDVSMILEAHVGIGIKGKEGRQASRNSDYAVPKFKHLRKLLLAHGHLYYVRIAHLVQYFFYKNLCFILPQFLYQFFCGFSQQPLYDAAYLTMYNICFTSLPILAYSLLEQHISIDTLTSDPQLYILAPLICLC</sequence>
<dbReference type="InterPro" id="IPR044492">
    <property type="entry name" value="P_typ_ATPase_HD_dom"/>
</dbReference>
<dbReference type="NCBIfam" id="TIGR01652">
    <property type="entry name" value="ATPase-Plipid"/>
    <property type="match status" value="1"/>
</dbReference>
<evidence type="ECO:0000259" key="16">
    <source>
        <dbReference type="Pfam" id="PF00122"/>
    </source>
</evidence>
<evidence type="ECO:0000256" key="1">
    <source>
        <dbReference type="ARBA" id="ARBA00001946"/>
    </source>
</evidence>
<dbReference type="PRINTS" id="PR00119">
    <property type="entry name" value="CATATPASE"/>
</dbReference>
<dbReference type="SUPFAM" id="SSF56784">
    <property type="entry name" value="HAD-like"/>
    <property type="match status" value="1"/>
</dbReference>
<feature type="domain" description="P-type ATPase A" evidence="16">
    <location>
        <begin position="123"/>
        <end position="267"/>
    </location>
</feature>
<evidence type="ECO:0000256" key="7">
    <source>
        <dbReference type="ARBA" id="ARBA00022741"/>
    </source>
</evidence>
<keyword evidence="5 14" id="KW-0812">Transmembrane</keyword>
<reference evidence="20" key="1">
    <citation type="submission" date="2025-08" db="UniProtKB">
        <authorList>
            <consortium name="RefSeq"/>
        </authorList>
    </citation>
    <scope>IDENTIFICATION</scope>
    <source>
        <tissue evidence="20">Blood</tissue>
    </source>
</reference>
<evidence type="ECO:0000256" key="5">
    <source>
        <dbReference type="ARBA" id="ARBA00022692"/>
    </source>
</evidence>
<dbReference type="Pfam" id="PF13246">
    <property type="entry name" value="Cation_ATPase"/>
    <property type="match status" value="1"/>
</dbReference>
<proteinExistence type="inferred from homology"/>
<keyword evidence="12 14" id="KW-0472">Membrane</keyword>
<dbReference type="Pfam" id="PF00122">
    <property type="entry name" value="E1-E2_ATPase"/>
    <property type="match status" value="1"/>
</dbReference>